<keyword evidence="2" id="KW-1185">Reference proteome</keyword>
<name>A0AAN5IDJ8_9BILA</name>
<dbReference type="Proteomes" id="UP001328107">
    <property type="component" value="Unassembled WGS sequence"/>
</dbReference>
<comment type="caution">
    <text evidence="1">The sequence shown here is derived from an EMBL/GenBank/DDBJ whole genome shotgun (WGS) entry which is preliminary data.</text>
</comment>
<feature type="non-terminal residue" evidence="1">
    <location>
        <position position="200"/>
    </location>
</feature>
<protein>
    <submittedName>
        <fullName evidence="1">Uncharacterized protein</fullName>
    </submittedName>
</protein>
<evidence type="ECO:0000313" key="2">
    <source>
        <dbReference type="Proteomes" id="UP001328107"/>
    </source>
</evidence>
<proteinExistence type="predicted"/>
<feature type="non-terminal residue" evidence="1">
    <location>
        <position position="1"/>
    </location>
</feature>
<accession>A0AAN5IDJ8</accession>
<evidence type="ECO:0000313" key="1">
    <source>
        <dbReference type="EMBL" id="GMR58681.1"/>
    </source>
</evidence>
<sequence>LTVHHVAISFVCHCEEMRRNFVATSSLVHLADALRVDGKTLVGIDDDAEETRIRVDHHGVVSLSQIVQHTRVIQEGEVGHILSLLELRWVHLLRVVLLQRYLSLGSDDGKNISLRRLDLSRNKSLFSICDPHILLRVELLRLSSQCLLLTLSQKLPSLILFHHLLILSTLVVLHRPDESAIRLLSFSSRDRGERNRTENE</sequence>
<dbReference type="AlphaFoldDB" id="A0AAN5IDJ8"/>
<dbReference type="EMBL" id="BTRK01000006">
    <property type="protein sequence ID" value="GMR58681.1"/>
    <property type="molecule type" value="Genomic_DNA"/>
</dbReference>
<gene>
    <name evidence="1" type="ORF">PMAYCL1PPCAC_28876</name>
</gene>
<reference evidence="2" key="1">
    <citation type="submission" date="2022-10" db="EMBL/GenBank/DDBJ databases">
        <title>Genome assembly of Pristionchus species.</title>
        <authorList>
            <person name="Yoshida K."/>
            <person name="Sommer R.J."/>
        </authorList>
    </citation>
    <scope>NUCLEOTIDE SEQUENCE [LARGE SCALE GENOMIC DNA]</scope>
    <source>
        <strain evidence="2">RS5460</strain>
    </source>
</reference>
<organism evidence="1 2">
    <name type="scientific">Pristionchus mayeri</name>
    <dbReference type="NCBI Taxonomy" id="1317129"/>
    <lineage>
        <taxon>Eukaryota</taxon>
        <taxon>Metazoa</taxon>
        <taxon>Ecdysozoa</taxon>
        <taxon>Nematoda</taxon>
        <taxon>Chromadorea</taxon>
        <taxon>Rhabditida</taxon>
        <taxon>Rhabditina</taxon>
        <taxon>Diplogasteromorpha</taxon>
        <taxon>Diplogasteroidea</taxon>
        <taxon>Neodiplogasteridae</taxon>
        <taxon>Pristionchus</taxon>
    </lineage>
</organism>